<evidence type="ECO:0000256" key="6">
    <source>
        <dbReference type="ARBA" id="ARBA00022692"/>
    </source>
</evidence>
<accession>A0ABY4S9T2</accession>
<name>A0ABY4S9T2_AQUTE</name>
<reference evidence="13" key="1">
    <citation type="submission" date="2022-05" db="EMBL/GenBank/DDBJ databases">
        <title>An RpoN-dependent PEP-CTERM gene is involved in floc formation of an Aquincola tertiaricarbonis strain.</title>
        <authorList>
            <person name="Qiu D."/>
            <person name="Xia M."/>
        </authorList>
    </citation>
    <scope>NUCLEOTIDE SEQUENCE</scope>
    <source>
        <strain evidence="13">RN12</strain>
    </source>
</reference>
<keyword evidence="6" id="KW-0812">Transmembrane</keyword>
<feature type="domain" description="Histidine kinase" evidence="12">
    <location>
        <begin position="241"/>
        <end position="441"/>
    </location>
</feature>
<proteinExistence type="predicted"/>
<keyword evidence="7" id="KW-0547">Nucleotide-binding</keyword>
<dbReference type="SMART" id="SM00388">
    <property type="entry name" value="HisKA"/>
    <property type="match status" value="1"/>
</dbReference>
<dbReference type="Gene3D" id="1.10.287.130">
    <property type="match status" value="1"/>
</dbReference>
<evidence type="ECO:0000256" key="1">
    <source>
        <dbReference type="ARBA" id="ARBA00000085"/>
    </source>
</evidence>
<dbReference type="Pfam" id="PF02518">
    <property type="entry name" value="HATPase_c"/>
    <property type="match status" value="1"/>
</dbReference>
<evidence type="ECO:0000313" key="13">
    <source>
        <dbReference type="EMBL" id="URI08493.1"/>
    </source>
</evidence>
<dbReference type="SMART" id="SM00387">
    <property type="entry name" value="HATPase_c"/>
    <property type="match status" value="1"/>
</dbReference>
<dbReference type="PANTHER" id="PTHR45436:SF14">
    <property type="entry name" value="SENSOR PROTEIN QSEC"/>
    <property type="match status" value="1"/>
</dbReference>
<dbReference type="Gene3D" id="3.30.565.10">
    <property type="entry name" value="Histidine kinase-like ATPase, C-terminal domain"/>
    <property type="match status" value="1"/>
</dbReference>
<dbReference type="Proteomes" id="UP001056201">
    <property type="component" value="Chromosome 2"/>
</dbReference>
<keyword evidence="14" id="KW-1185">Reference proteome</keyword>
<gene>
    <name evidence="13" type="ORF">MW290_23190</name>
</gene>
<keyword evidence="11" id="KW-0902">Two-component regulatory system</keyword>
<sequence length="452" mass="49353">MAGRTLLHHLLGWTLGALALVWASFIVVGFATGVHEADELTDGHLASVAGLQAAMHEGRFDPLTRLDPGRDVPEGLKSHDYQQSMSVVVWDGQGRLVTATGNAPLPVFDRSTGFADMTLGHPPERWRTFSRWDGPEQHRKITVMLSIEERDDLAWDIALQVASPGLWVMPAIAVALGLAVRRGLKPLHDLSRDVLGLDVHRAEPLPTRHPHEEFKVVVDSINTLVSRQHAALTRERQLASELAHELRTPLASLALHARGLQGEMSDEDRRASLQRLEDDALRAGQVVQQLLTLARASRAQMDEAVRPCDLDALARQLLADYAQRALDSGHDLGLDSAGPFLLEGHPLLLDLALRNLLDNALGHTPRGTRVEVQLDARARWLQVCDDGAGVPCEPGHRFNAGLGLGHRVIEKVAAIHDARFERAPAPPGFSTCYRLSFPALQNRETGPGADGA</sequence>
<evidence type="ECO:0000256" key="9">
    <source>
        <dbReference type="ARBA" id="ARBA00022840"/>
    </source>
</evidence>
<dbReference type="EMBL" id="CP097636">
    <property type="protein sequence ID" value="URI08493.1"/>
    <property type="molecule type" value="Genomic_DNA"/>
</dbReference>
<evidence type="ECO:0000256" key="8">
    <source>
        <dbReference type="ARBA" id="ARBA00022777"/>
    </source>
</evidence>
<evidence type="ECO:0000256" key="10">
    <source>
        <dbReference type="ARBA" id="ARBA00022989"/>
    </source>
</evidence>
<evidence type="ECO:0000259" key="12">
    <source>
        <dbReference type="PROSITE" id="PS50109"/>
    </source>
</evidence>
<keyword evidence="8 13" id="KW-0418">Kinase</keyword>
<dbReference type="RefSeq" id="WP_250196715.1">
    <property type="nucleotide sequence ID" value="NZ_CP097636.1"/>
</dbReference>
<dbReference type="EC" id="2.7.13.3" evidence="3"/>
<dbReference type="SUPFAM" id="SSF55874">
    <property type="entry name" value="ATPase domain of HSP90 chaperone/DNA topoisomerase II/histidine kinase"/>
    <property type="match status" value="1"/>
</dbReference>
<keyword evidence="10" id="KW-0472">Membrane</keyword>
<keyword evidence="5" id="KW-0808">Transferase</keyword>
<dbReference type="PROSITE" id="PS50109">
    <property type="entry name" value="HIS_KIN"/>
    <property type="match status" value="1"/>
</dbReference>
<dbReference type="GO" id="GO:0016301">
    <property type="term" value="F:kinase activity"/>
    <property type="evidence" value="ECO:0007669"/>
    <property type="project" value="UniProtKB-KW"/>
</dbReference>
<evidence type="ECO:0000256" key="5">
    <source>
        <dbReference type="ARBA" id="ARBA00022679"/>
    </source>
</evidence>
<dbReference type="Pfam" id="PF00512">
    <property type="entry name" value="HisKA"/>
    <property type="match status" value="1"/>
</dbReference>
<keyword evidence="10" id="KW-1133">Transmembrane helix</keyword>
<dbReference type="CDD" id="cd00082">
    <property type="entry name" value="HisKA"/>
    <property type="match status" value="1"/>
</dbReference>
<dbReference type="InterPro" id="IPR036097">
    <property type="entry name" value="HisK_dim/P_sf"/>
</dbReference>
<dbReference type="InterPro" id="IPR003661">
    <property type="entry name" value="HisK_dim/P_dom"/>
</dbReference>
<keyword evidence="4" id="KW-0597">Phosphoprotein</keyword>
<keyword evidence="9" id="KW-0067">ATP-binding</keyword>
<dbReference type="InterPro" id="IPR005467">
    <property type="entry name" value="His_kinase_dom"/>
</dbReference>
<dbReference type="SUPFAM" id="SSF47384">
    <property type="entry name" value="Homodimeric domain of signal transducing histidine kinase"/>
    <property type="match status" value="1"/>
</dbReference>
<comment type="subcellular location">
    <subcellularLocation>
        <location evidence="2">Membrane</location>
        <topology evidence="2">Multi-pass membrane protein</topology>
    </subcellularLocation>
</comment>
<dbReference type="InterPro" id="IPR003594">
    <property type="entry name" value="HATPase_dom"/>
</dbReference>
<evidence type="ECO:0000256" key="11">
    <source>
        <dbReference type="ARBA" id="ARBA00023012"/>
    </source>
</evidence>
<dbReference type="InterPro" id="IPR036890">
    <property type="entry name" value="HATPase_C_sf"/>
</dbReference>
<evidence type="ECO:0000256" key="7">
    <source>
        <dbReference type="ARBA" id="ARBA00022741"/>
    </source>
</evidence>
<protein>
    <recommendedName>
        <fullName evidence="3">histidine kinase</fullName>
        <ecNumber evidence="3">2.7.13.3</ecNumber>
    </recommendedName>
</protein>
<comment type="catalytic activity">
    <reaction evidence="1">
        <text>ATP + protein L-histidine = ADP + protein N-phospho-L-histidine.</text>
        <dbReference type="EC" id="2.7.13.3"/>
    </reaction>
</comment>
<evidence type="ECO:0000256" key="4">
    <source>
        <dbReference type="ARBA" id="ARBA00022553"/>
    </source>
</evidence>
<dbReference type="InterPro" id="IPR050428">
    <property type="entry name" value="TCS_sensor_his_kinase"/>
</dbReference>
<organism evidence="13 14">
    <name type="scientific">Aquincola tertiaricarbonis</name>
    <dbReference type="NCBI Taxonomy" id="391953"/>
    <lineage>
        <taxon>Bacteria</taxon>
        <taxon>Pseudomonadati</taxon>
        <taxon>Pseudomonadota</taxon>
        <taxon>Betaproteobacteria</taxon>
        <taxon>Burkholderiales</taxon>
        <taxon>Sphaerotilaceae</taxon>
        <taxon>Aquincola</taxon>
    </lineage>
</organism>
<evidence type="ECO:0000256" key="2">
    <source>
        <dbReference type="ARBA" id="ARBA00004141"/>
    </source>
</evidence>
<dbReference type="PANTHER" id="PTHR45436">
    <property type="entry name" value="SENSOR HISTIDINE KINASE YKOH"/>
    <property type="match status" value="1"/>
</dbReference>
<evidence type="ECO:0000313" key="14">
    <source>
        <dbReference type="Proteomes" id="UP001056201"/>
    </source>
</evidence>
<evidence type="ECO:0000256" key="3">
    <source>
        <dbReference type="ARBA" id="ARBA00012438"/>
    </source>
</evidence>